<name>A0ABP7I9W8_9ACTN</name>
<protein>
    <submittedName>
        <fullName evidence="2">CoA transferase</fullName>
    </submittedName>
</protein>
<dbReference type="GO" id="GO:0016740">
    <property type="term" value="F:transferase activity"/>
    <property type="evidence" value="ECO:0007669"/>
    <property type="project" value="UniProtKB-KW"/>
</dbReference>
<dbReference type="PANTHER" id="PTHR48207:SF3">
    <property type="entry name" value="SUCCINATE--HYDROXYMETHYLGLUTARATE COA-TRANSFERASE"/>
    <property type="match status" value="1"/>
</dbReference>
<organism evidence="2 3">
    <name type="scientific">Sphaerisporangium flaviroseum</name>
    <dbReference type="NCBI Taxonomy" id="509199"/>
    <lineage>
        <taxon>Bacteria</taxon>
        <taxon>Bacillati</taxon>
        <taxon>Actinomycetota</taxon>
        <taxon>Actinomycetes</taxon>
        <taxon>Streptosporangiales</taxon>
        <taxon>Streptosporangiaceae</taxon>
        <taxon>Sphaerisporangium</taxon>
    </lineage>
</organism>
<dbReference type="InterPro" id="IPR003673">
    <property type="entry name" value="CoA-Trfase_fam_III"/>
</dbReference>
<gene>
    <name evidence="2" type="ORF">GCM10022226_37340</name>
</gene>
<evidence type="ECO:0000256" key="1">
    <source>
        <dbReference type="ARBA" id="ARBA00022679"/>
    </source>
</evidence>
<evidence type="ECO:0000313" key="3">
    <source>
        <dbReference type="Proteomes" id="UP001500888"/>
    </source>
</evidence>
<sequence length="382" mass="40688">MSDLPLAGVRIADFSQALSGPFCTLLLADLGADVVKVERPGTGDDSRSWGPPFVGDTAAYFLTINRNKRSIVLDLKSEAGREAASRLVASADVLVENWRPGTARRLGLGHEELTARHPRLVYCSISGFGADRSDPGYDQVVQGTSGWMSLTGRPDADPVKTGVPIGDVAAGMSAAQAVMAALLRRERTGRGGYLDIAMQDSLVSMLVYHAGNYFATGRSPVRTGNHHGTVAPYGTFEVANGLVNISVGNDRQWERLCTALGRPQLATDSRFSDNQSRVVNRDALHKELGATLSSMTRQAVLACTAEAGVPAGPIRDLAEVFTDPAVQDRMVLEADHPRLGTVRAPGAPWRIDGETAGVLRPPPDLGEHTAEVLRELGLFPGS</sequence>
<dbReference type="Gene3D" id="3.40.50.10540">
    <property type="entry name" value="Crotonobetainyl-coa:carnitine coa-transferase, domain 1"/>
    <property type="match status" value="1"/>
</dbReference>
<dbReference type="SUPFAM" id="SSF89796">
    <property type="entry name" value="CoA-transferase family III (CaiB/BaiF)"/>
    <property type="match status" value="1"/>
</dbReference>
<dbReference type="EMBL" id="BAAAZR010000008">
    <property type="protein sequence ID" value="GAA3813150.1"/>
    <property type="molecule type" value="Genomic_DNA"/>
</dbReference>
<dbReference type="Gene3D" id="3.30.1540.10">
    <property type="entry name" value="formyl-coa transferase, domain 3"/>
    <property type="match status" value="1"/>
</dbReference>
<dbReference type="Proteomes" id="UP001500888">
    <property type="component" value="Unassembled WGS sequence"/>
</dbReference>
<dbReference type="InterPro" id="IPR044855">
    <property type="entry name" value="CoA-Trfase_III_dom3_sf"/>
</dbReference>
<dbReference type="Pfam" id="PF02515">
    <property type="entry name" value="CoA_transf_3"/>
    <property type="match status" value="1"/>
</dbReference>
<dbReference type="RefSeq" id="WP_344941176.1">
    <property type="nucleotide sequence ID" value="NZ_BAAAZR010000008.1"/>
</dbReference>
<dbReference type="PANTHER" id="PTHR48207">
    <property type="entry name" value="SUCCINATE--HYDROXYMETHYLGLUTARATE COA-TRANSFERASE"/>
    <property type="match status" value="1"/>
</dbReference>
<dbReference type="InterPro" id="IPR050483">
    <property type="entry name" value="CoA-transferase_III_domain"/>
</dbReference>
<evidence type="ECO:0000313" key="2">
    <source>
        <dbReference type="EMBL" id="GAA3813150.1"/>
    </source>
</evidence>
<accession>A0ABP7I9W8</accession>
<reference evidence="3" key="1">
    <citation type="journal article" date="2019" name="Int. J. Syst. Evol. Microbiol.">
        <title>The Global Catalogue of Microorganisms (GCM) 10K type strain sequencing project: providing services to taxonomists for standard genome sequencing and annotation.</title>
        <authorList>
            <consortium name="The Broad Institute Genomics Platform"/>
            <consortium name="The Broad Institute Genome Sequencing Center for Infectious Disease"/>
            <person name="Wu L."/>
            <person name="Ma J."/>
        </authorList>
    </citation>
    <scope>NUCLEOTIDE SEQUENCE [LARGE SCALE GENOMIC DNA]</scope>
    <source>
        <strain evidence="3">JCM 16908</strain>
    </source>
</reference>
<comment type="caution">
    <text evidence="2">The sequence shown here is derived from an EMBL/GenBank/DDBJ whole genome shotgun (WGS) entry which is preliminary data.</text>
</comment>
<dbReference type="InterPro" id="IPR023606">
    <property type="entry name" value="CoA-Trfase_III_dom_1_sf"/>
</dbReference>
<keyword evidence="3" id="KW-1185">Reference proteome</keyword>
<keyword evidence="1 2" id="KW-0808">Transferase</keyword>
<proteinExistence type="predicted"/>